<dbReference type="Proteomes" id="UP000463700">
    <property type="component" value="Unassembled WGS sequence"/>
</dbReference>
<protein>
    <submittedName>
        <fullName evidence="2">Uncharacterized protein</fullName>
    </submittedName>
</protein>
<name>A0A6N6W1B6_9BURK</name>
<dbReference type="EMBL" id="VOSW01000142">
    <property type="protein sequence ID" value="KAE8754166.1"/>
    <property type="molecule type" value="Genomic_DNA"/>
</dbReference>
<comment type="caution">
    <text evidence="2">The sequence shown here is derived from an EMBL/GenBank/DDBJ whole genome shotgun (WGS) entry which is preliminary data.</text>
</comment>
<organism evidence="2 3">
    <name type="scientific">Paraburkholderia madseniana</name>
    <dbReference type="NCBI Taxonomy" id="2599607"/>
    <lineage>
        <taxon>Bacteria</taxon>
        <taxon>Pseudomonadati</taxon>
        <taxon>Pseudomonadota</taxon>
        <taxon>Betaproteobacteria</taxon>
        <taxon>Burkholderiales</taxon>
        <taxon>Burkholderiaceae</taxon>
        <taxon>Paraburkholderia</taxon>
    </lineage>
</organism>
<evidence type="ECO:0000313" key="2">
    <source>
        <dbReference type="EMBL" id="KAE8754166.1"/>
    </source>
</evidence>
<proteinExistence type="predicted"/>
<reference evidence="2 3" key="1">
    <citation type="journal article" date="2020" name="Int. J. Syst. Evol. Microbiol.">
        <title>Paraburkholderia madseniana sp. nov., a phenolic acid-degrading bacterium isolated from acidic forest soil.</title>
        <authorList>
            <person name="Wilhelm R.C."/>
            <person name="Murphy S.J.L."/>
            <person name="Feriancek N.M."/>
            <person name="Karasz D.C."/>
            <person name="DeRito C.M."/>
            <person name="Newman J.D."/>
            <person name="Buckley D.H."/>
        </authorList>
    </citation>
    <scope>NUCLEOTIDE SEQUENCE [LARGE SCALE GENOMIC DNA]</scope>
    <source>
        <strain evidence="2 3">RP11</strain>
    </source>
</reference>
<sequence>MATASSGGAFKGGEERVKPRHGATVRDYLRCAYKKLGMHDKSQIPWPRGLRENAATNPSAPNQGD</sequence>
<gene>
    <name evidence="2" type="ORF">FSO04_41135</name>
</gene>
<feature type="region of interest" description="Disordered" evidence="1">
    <location>
        <begin position="1"/>
        <end position="24"/>
    </location>
</feature>
<dbReference type="AlphaFoldDB" id="A0A6N6W1B6"/>
<dbReference type="OrthoDB" id="8642092at2"/>
<evidence type="ECO:0000256" key="1">
    <source>
        <dbReference type="SAM" id="MobiDB-lite"/>
    </source>
</evidence>
<feature type="region of interest" description="Disordered" evidence="1">
    <location>
        <begin position="41"/>
        <end position="65"/>
    </location>
</feature>
<feature type="compositionally biased region" description="Polar residues" evidence="1">
    <location>
        <begin position="54"/>
        <end position="65"/>
    </location>
</feature>
<evidence type="ECO:0000313" key="3">
    <source>
        <dbReference type="Proteomes" id="UP000463700"/>
    </source>
</evidence>
<accession>A0A6N6W1B6</accession>